<dbReference type="RefSeq" id="WP_089306967.1">
    <property type="nucleotide sequence ID" value="NZ_FZOO01000010.1"/>
</dbReference>
<feature type="region of interest" description="Disordered" evidence="3">
    <location>
        <begin position="29"/>
        <end position="75"/>
    </location>
</feature>
<evidence type="ECO:0000256" key="1">
    <source>
        <dbReference type="ARBA" id="ARBA00022723"/>
    </source>
</evidence>
<dbReference type="PROSITE" id="PS00196">
    <property type="entry name" value="COPPER_BLUE"/>
    <property type="match status" value="1"/>
</dbReference>
<name>A0A239IAA1_9ACTN</name>
<feature type="domain" description="EfeO-type cupredoxin-like" evidence="5">
    <location>
        <begin position="95"/>
        <end position="158"/>
    </location>
</feature>
<proteinExistence type="predicted"/>
<evidence type="ECO:0000256" key="3">
    <source>
        <dbReference type="SAM" id="MobiDB-lite"/>
    </source>
</evidence>
<keyword evidence="2" id="KW-0186">Copper</keyword>
<dbReference type="InterPro" id="IPR008972">
    <property type="entry name" value="Cupredoxin"/>
</dbReference>
<feature type="compositionally biased region" description="Low complexity" evidence="3">
    <location>
        <begin position="38"/>
        <end position="74"/>
    </location>
</feature>
<sequence length="167" mass="16812">MPHPTGPTRSARRAAALVLTLGAVLVSGCSADEGSTGEATAAEAPASSAAPSNSAEASTPAPAPSAAESPAEAEVQTVAASLGEMYIELGGEVSAPGTYTFEVVNDGRMPHDFVVERDGEDVTATEVLQPGESATLEVTLEDGDYVFYCSVGSHRAQGMETPVSVGA</sequence>
<dbReference type="OrthoDB" id="345021at2"/>
<protein>
    <submittedName>
        <fullName evidence="6">Uncharacterized copper-binding protein, cupredoxin-like subfamily</fullName>
    </submittedName>
</protein>
<feature type="signal peptide" evidence="4">
    <location>
        <begin position="1"/>
        <end position="31"/>
    </location>
</feature>
<keyword evidence="7" id="KW-1185">Reference proteome</keyword>
<dbReference type="Pfam" id="PF13473">
    <property type="entry name" value="Cupredoxin_1"/>
    <property type="match status" value="1"/>
</dbReference>
<keyword evidence="1" id="KW-0479">Metal-binding</keyword>
<dbReference type="InterPro" id="IPR028096">
    <property type="entry name" value="EfeO_Cupredoxin"/>
</dbReference>
<accession>A0A239IAA1</accession>
<dbReference type="SUPFAM" id="SSF49503">
    <property type="entry name" value="Cupredoxins"/>
    <property type="match status" value="1"/>
</dbReference>
<dbReference type="AlphaFoldDB" id="A0A239IAA1"/>
<organism evidence="6 7">
    <name type="scientific">Geodermatophilus pulveris</name>
    <dbReference type="NCBI Taxonomy" id="1564159"/>
    <lineage>
        <taxon>Bacteria</taxon>
        <taxon>Bacillati</taxon>
        <taxon>Actinomycetota</taxon>
        <taxon>Actinomycetes</taxon>
        <taxon>Geodermatophilales</taxon>
        <taxon>Geodermatophilaceae</taxon>
        <taxon>Geodermatophilus</taxon>
    </lineage>
</organism>
<gene>
    <name evidence="6" type="ORF">SAMN06893096_11076</name>
</gene>
<dbReference type="GO" id="GO:0046872">
    <property type="term" value="F:metal ion binding"/>
    <property type="evidence" value="ECO:0007669"/>
    <property type="project" value="UniProtKB-KW"/>
</dbReference>
<feature type="chain" id="PRO_5012263685" evidence="4">
    <location>
        <begin position="32"/>
        <end position="167"/>
    </location>
</feature>
<evidence type="ECO:0000256" key="2">
    <source>
        <dbReference type="ARBA" id="ARBA00023008"/>
    </source>
</evidence>
<dbReference type="InterPro" id="IPR028871">
    <property type="entry name" value="BlueCu_1_BS"/>
</dbReference>
<dbReference type="Proteomes" id="UP000198373">
    <property type="component" value="Unassembled WGS sequence"/>
</dbReference>
<evidence type="ECO:0000313" key="6">
    <source>
        <dbReference type="EMBL" id="SNS90550.1"/>
    </source>
</evidence>
<dbReference type="EMBL" id="FZOO01000010">
    <property type="protein sequence ID" value="SNS90550.1"/>
    <property type="molecule type" value="Genomic_DNA"/>
</dbReference>
<evidence type="ECO:0000259" key="5">
    <source>
        <dbReference type="Pfam" id="PF13473"/>
    </source>
</evidence>
<evidence type="ECO:0000313" key="7">
    <source>
        <dbReference type="Proteomes" id="UP000198373"/>
    </source>
</evidence>
<evidence type="ECO:0000256" key="4">
    <source>
        <dbReference type="SAM" id="SignalP"/>
    </source>
</evidence>
<dbReference type="PROSITE" id="PS00079">
    <property type="entry name" value="MULTICOPPER_OXIDASE1"/>
    <property type="match status" value="1"/>
</dbReference>
<keyword evidence="4" id="KW-0732">Signal</keyword>
<reference evidence="7" key="1">
    <citation type="submission" date="2017-06" db="EMBL/GenBank/DDBJ databases">
        <authorList>
            <person name="Varghese N."/>
            <person name="Submissions S."/>
        </authorList>
    </citation>
    <scope>NUCLEOTIDE SEQUENCE [LARGE SCALE GENOMIC DNA]</scope>
    <source>
        <strain evidence="7">DSM 46839</strain>
    </source>
</reference>
<dbReference type="Gene3D" id="2.60.40.420">
    <property type="entry name" value="Cupredoxins - blue copper proteins"/>
    <property type="match status" value="1"/>
</dbReference>
<dbReference type="InterPro" id="IPR033138">
    <property type="entry name" value="Cu_oxidase_CS"/>
</dbReference>